<dbReference type="AlphaFoldDB" id="A0A7S4C1B2"/>
<evidence type="ECO:0000313" key="2">
    <source>
        <dbReference type="EMBL" id="CAE0783861.1"/>
    </source>
</evidence>
<accession>A0A7S4C1B2</accession>
<gene>
    <name evidence="2" type="ORF">PCAR00345_LOCUS36565</name>
</gene>
<dbReference type="EMBL" id="HBIZ01058116">
    <property type="protein sequence ID" value="CAE0783861.1"/>
    <property type="molecule type" value="Transcribed_RNA"/>
</dbReference>
<sequence>MRILFLDVDGVVCCNYDALVEQAKLLLVLRIIEQTGAYVVLSSDWRRDGAAKYCIETEMRKLGIECIGSTPEREPDKWHRPLEIMDWMLANGRHVTHWVAIDDRMLEKEEGGAAMIGHCVLTEFHTGLTPELVKVAVKILGGPLPAAELRERNEARKRKTKVATNGRIVASLGKEHLFAPPAFAGRYVRDRIPLTAAEYRAAVASVNSQIRWLCCLCPWFVSLKDARERCKQLNQKYADRDVRFMLSAQDKDREYLLVPTLAGDPIPSLIVKQIEPPDAPLPLLKIVLPQLDADDAPPLTAPAKLTPHKHVNGKAATPPPTSRTKIFRSPSLRRSSSYPHKSSTPASSSHSTPNSGANGAPKSNKILRRSSSIARAVRAIEKRLL</sequence>
<reference evidence="2" key="1">
    <citation type="submission" date="2021-01" db="EMBL/GenBank/DDBJ databases">
        <authorList>
            <person name="Corre E."/>
            <person name="Pelletier E."/>
            <person name="Niang G."/>
            <person name="Scheremetjew M."/>
            <person name="Finn R."/>
            <person name="Kale V."/>
            <person name="Holt S."/>
            <person name="Cochrane G."/>
            <person name="Meng A."/>
            <person name="Brown T."/>
            <person name="Cohen L."/>
        </authorList>
    </citation>
    <scope>NUCLEOTIDE SEQUENCE</scope>
    <source>
        <strain evidence="2">CCMP645</strain>
    </source>
</reference>
<evidence type="ECO:0000256" key="1">
    <source>
        <dbReference type="SAM" id="MobiDB-lite"/>
    </source>
</evidence>
<dbReference type="Pfam" id="PF18143">
    <property type="entry name" value="HAD_SAK_2"/>
    <property type="match status" value="1"/>
</dbReference>
<feature type="region of interest" description="Disordered" evidence="1">
    <location>
        <begin position="298"/>
        <end position="370"/>
    </location>
</feature>
<protein>
    <recommendedName>
        <fullName evidence="3">FCP1 homology domain-containing protein</fullName>
    </recommendedName>
</protein>
<feature type="compositionally biased region" description="Low complexity" evidence="1">
    <location>
        <begin position="328"/>
        <end position="355"/>
    </location>
</feature>
<name>A0A7S4C1B2_CHRCT</name>
<proteinExistence type="predicted"/>
<organism evidence="2">
    <name type="scientific">Chrysotila carterae</name>
    <name type="common">Marine alga</name>
    <name type="synonym">Syracosphaera carterae</name>
    <dbReference type="NCBI Taxonomy" id="13221"/>
    <lineage>
        <taxon>Eukaryota</taxon>
        <taxon>Haptista</taxon>
        <taxon>Haptophyta</taxon>
        <taxon>Prymnesiophyceae</taxon>
        <taxon>Isochrysidales</taxon>
        <taxon>Isochrysidaceae</taxon>
        <taxon>Chrysotila</taxon>
    </lineage>
</organism>
<evidence type="ECO:0008006" key="3">
    <source>
        <dbReference type="Google" id="ProtNLM"/>
    </source>
</evidence>